<protein>
    <recommendedName>
        <fullName evidence="3">PPM-type phosphatase domain-containing protein</fullName>
    </recommendedName>
</protein>
<name>A0A6H9UY69_9ACTN</name>
<feature type="region of interest" description="Disordered" evidence="1">
    <location>
        <begin position="71"/>
        <end position="132"/>
    </location>
</feature>
<feature type="domain" description="PPM-type phosphatase" evidence="3">
    <location>
        <begin position="186"/>
        <end position="387"/>
    </location>
</feature>
<reference evidence="4 5" key="1">
    <citation type="submission" date="2019-09" db="EMBL/GenBank/DDBJ databases">
        <title>Screening of Novel Bioactive Compounds from Soil-Associated.</title>
        <authorList>
            <person name="Zhao S."/>
        </authorList>
    </citation>
    <scope>NUCLEOTIDE SEQUENCE [LARGE SCALE GENOMIC DNA]</scope>
    <source>
        <strain evidence="4 5">HIT-DPA4</strain>
    </source>
</reference>
<dbReference type="Pfam" id="PF13672">
    <property type="entry name" value="PP2C_2"/>
    <property type="match status" value="1"/>
</dbReference>
<keyword evidence="2" id="KW-0812">Transmembrane</keyword>
<proteinExistence type="predicted"/>
<gene>
    <name evidence="4" type="ORF">F7R91_18340</name>
</gene>
<accession>A0A6H9UY69</accession>
<feature type="transmembrane region" description="Helical" evidence="2">
    <location>
        <begin position="30"/>
        <end position="50"/>
    </location>
</feature>
<evidence type="ECO:0000256" key="1">
    <source>
        <dbReference type="SAM" id="MobiDB-lite"/>
    </source>
</evidence>
<sequence>MSLQRGRLVWAILLFGGILLLIYFPADQGIFRLAIDLLALIAMGMLCLAVRTRAQQSAGVPVPLSAPAAPYGDAGAPVRQEQAGRPWPAAPRNGVPVVDGWQRPAPTGPAPLGPALTGPAPTGHAAHSRAPAADAVPRFGAGSKAQRFPWLLPVRPAASGVAADEARLGDLAVRAASLVGPGHRCQEPATARQDAYRLARDATGDHLLLAVADGVSSSAHAELGATVAASTAVNHLRRRLDEPHGAARLSAAELFEETATAMRREAARRGLDPSDVCAVLFTAVIPTRPSTPTGARTMWAAWLGDASLWRLDQDRWRYAAGDRKSTSGGYDSNAVQDTLPADPHAVRETLLDLRPGDVVSLVSDGVGDGLATIEELNAYLADRWRTPLPVAAYLSDVGFDAERFLDDRTSVTVWVDPDARSRPPGRGIAPASERFGGPGGWPA</sequence>
<evidence type="ECO:0000259" key="3">
    <source>
        <dbReference type="Pfam" id="PF13672"/>
    </source>
</evidence>
<dbReference type="InterPro" id="IPR036457">
    <property type="entry name" value="PPM-type-like_dom_sf"/>
</dbReference>
<evidence type="ECO:0000313" key="5">
    <source>
        <dbReference type="Proteomes" id="UP000442707"/>
    </source>
</evidence>
<dbReference type="InterPro" id="IPR001932">
    <property type="entry name" value="PPM-type_phosphatase-like_dom"/>
</dbReference>
<keyword evidence="2" id="KW-1133">Transmembrane helix</keyword>
<evidence type="ECO:0000256" key="2">
    <source>
        <dbReference type="SAM" id="Phobius"/>
    </source>
</evidence>
<dbReference type="Gene3D" id="3.60.40.10">
    <property type="entry name" value="PPM-type phosphatase domain"/>
    <property type="match status" value="1"/>
</dbReference>
<feature type="compositionally biased region" description="Low complexity" evidence="1">
    <location>
        <begin position="113"/>
        <end position="132"/>
    </location>
</feature>
<organism evidence="4 5">
    <name type="scientific">Streptomyces luteolifulvus</name>
    <dbReference type="NCBI Taxonomy" id="2615112"/>
    <lineage>
        <taxon>Bacteria</taxon>
        <taxon>Bacillati</taxon>
        <taxon>Actinomycetota</taxon>
        <taxon>Actinomycetes</taxon>
        <taxon>Kitasatosporales</taxon>
        <taxon>Streptomycetaceae</taxon>
        <taxon>Streptomyces</taxon>
    </lineage>
</organism>
<feature type="region of interest" description="Disordered" evidence="1">
    <location>
        <begin position="419"/>
        <end position="443"/>
    </location>
</feature>
<dbReference type="AlphaFoldDB" id="A0A6H9UY69"/>
<evidence type="ECO:0000313" key="4">
    <source>
        <dbReference type="EMBL" id="KAB1145683.1"/>
    </source>
</evidence>
<keyword evidence="2" id="KW-0472">Membrane</keyword>
<comment type="caution">
    <text evidence="4">The sequence shown here is derived from an EMBL/GenBank/DDBJ whole genome shotgun (WGS) entry which is preliminary data.</text>
</comment>
<feature type="transmembrane region" description="Helical" evidence="2">
    <location>
        <begin position="7"/>
        <end position="24"/>
    </location>
</feature>
<dbReference type="EMBL" id="VZRB01000011">
    <property type="protein sequence ID" value="KAB1145683.1"/>
    <property type="molecule type" value="Genomic_DNA"/>
</dbReference>
<dbReference type="Proteomes" id="UP000442707">
    <property type="component" value="Unassembled WGS sequence"/>
</dbReference>
<keyword evidence="5" id="KW-1185">Reference proteome</keyword>
<dbReference type="SUPFAM" id="SSF81606">
    <property type="entry name" value="PP2C-like"/>
    <property type="match status" value="1"/>
</dbReference>